<evidence type="ECO:0000313" key="2">
    <source>
        <dbReference type="Proteomes" id="UP000036608"/>
    </source>
</evidence>
<dbReference type="PATRIC" id="fig|200450.3.peg.2653"/>
<reference evidence="2" key="2">
    <citation type="submission" date="2015-05" db="EMBL/GenBank/DDBJ databases">
        <authorList>
            <person name="Swarnkar M.K."/>
            <person name="Vyas P."/>
            <person name="Rahi P."/>
            <person name="Thakur R."/>
            <person name="Thakur N."/>
            <person name="Singh A.K."/>
            <person name="Gulati A."/>
        </authorList>
    </citation>
    <scope>NUCLEOTIDE SEQUENCE [LARGE SCALE GENOMIC DNA]</scope>
    <source>
        <strain evidence="2">745</strain>
    </source>
</reference>
<accession>A0A0H5AK98</accession>
<gene>
    <name evidence="1" type="ORF">AA957_12855</name>
</gene>
<name>A0A0H5AK98_9PSED</name>
<dbReference type="Proteomes" id="UP000036608">
    <property type="component" value="Chromosome"/>
</dbReference>
<dbReference type="OrthoDB" id="7349818at2"/>
<evidence type="ECO:0000313" key="1">
    <source>
        <dbReference type="EMBL" id="AKS10170.1"/>
    </source>
</evidence>
<proteinExistence type="predicted"/>
<protein>
    <recommendedName>
        <fullName evidence="3">DUF1566 domain-containing protein</fullName>
    </recommendedName>
</protein>
<evidence type="ECO:0008006" key="3">
    <source>
        <dbReference type="Google" id="ProtNLM"/>
    </source>
</evidence>
<dbReference type="KEGG" id="ptv:AA957_12855"/>
<sequence>MRPNADVGDRTGSPAGAVPPAIGAYWPGQGGIYGGIREYPEGICYLVFAAEDVGRHAWSKTGLDLVTSRTDGRANTIALISHGSQSPVAEAAANYMADGHQDFYLPSIGELHHAWLYIPDSFGQELYWSSSQRSADCAYFMDFAVGWLSYYGKYIERLARPVRRILQ</sequence>
<reference evidence="1 2" key="1">
    <citation type="journal article" date="2015" name="Genome Announc.">
        <title>Complete Genome Sequence of the Rhizobacterium Pseudomonas trivialis Strain IHBB745 with Multiple Plant Growth-Promoting Activities and Tolerance to Desiccation and Alkalinity.</title>
        <authorList>
            <person name="Gulati A."/>
            <person name="Swarnkar M.K."/>
            <person name="Vyas P."/>
            <person name="Rahi P."/>
            <person name="Thakur R."/>
            <person name="Thakur N."/>
            <person name="Singh A.K."/>
        </authorList>
    </citation>
    <scope>NUCLEOTIDE SEQUENCE [LARGE SCALE GENOMIC DNA]</scope>
    <source>
        <strain evidence="2">745</strain>
    </source>
</reference>
<organism evidence="1 2">
    <name type="scientific">Pseudomonas trivialis</name>
    <dbReference type="NCBI Taxonomy" id="200450"/>
    <lineage>
        <taxon>Bacteria</taxon>
        <taxon>Pseudomonadati</taxon>
        <taxon>Pseudomonadota</taxon>
        <taxon>Gammaproteobacteria</taxon>
        <taxon>Pseudomonadales</taxon>
        <taxon>Pseudomonadaceae</taxon>
        <taxon>Pseudomonas</taxon>
    </lineage>
</organism>
<dbReference type="AlphaFoldDB" id="A0A0H5AK98"/>
<dbReference type="EMBL" id="CP011507">
    <property type="protein sequence ID" value="AKS10170.1"/>
    <property type="molecule type" value="Genomic_DNA"/>
</dbReference>